<feature type="domain" description="GEVED" evidence="9">
    <location>
        <begin position="183"/>
        <end position="256"/>
    </location>
</feature>
<proteinExistence type="predicted"/>
<reference evidence="10" key="1">
    <citation type="submission" date="2020-01" db="EMBL/GenBank/DDBJ databases">
        <authorList>
            <person name="Meier V. D."/>
            <person name="Meier V D."/>
        </authorList>
    </citation>
    <scope>NUCLEOTIDE SEQUENCE</scope>
    <source>
        <strain evidence="10">HLG_WM_MAG_09</strain>
    </source>
</reference>
<keyword evidence="5" id="KW-1133">Transmembrane helix</keyword>
<evidence type="ECO:0000256" key="1">
    <source>
        <dbReference type="ARBA" id="ARBA00004613"/>
    </source>
</evidence>
<comment type="subcellular location">
    <subcellularLocation>
        <location evidence="1">Secreted</location>
    </subcellularLocation>
</comment>
<dbReference type="Pfam" id="PF18203">
    <property type="entry name" value="IPTL-CTERM"/>
    <property type="match status" value="1"/>
</dbReference>
<feature type="region of interest" description="Disordered" evidence="4">
    <location>
        <begin position="496"/>
        <end position="549"/>
    </location>
</feature>
<feature type="domain" description="SD-repeat containing protein B" evidence="7">
    <location>
        <begin position="715"/>
        <end position="829"/>
    </location>
</feature>
<dbReference type="Pfam" id="PF20009">
    <property type="entry name" value="GEVED"/>
    <property type="match status" value="1"/>
</dbReference>
<organism evidence="10">
    <name type="scientific">uncultured Thiotrichaceae bacterium</name>
    <dbReference type="NCBI Taxonomy" id="298394"/>
    <lineage>
        <taxon>Bacteria</taxon>
        <taxon>Pseudomonadati</taxon>
        <taxon>Pseudomonadota</taxon>
        <taxon>Gammaproteobacteria</taxon>
        <taxon>Thiotrichales</taxon>
        <taxon>Thiotrichaceae</taxon>
        <taxon>environmental samples</taxon>
    </lineage>
</organism>
<dbReference type="AlphaFoldDB" id="A0A6S6TD04"/>
<evidence type="ECO:0000259" key="7">
    <source>
        <dbReference type="Pfam" id="PF17210"/>
    </source>
</evidence>
<dbReference type="Pfam" id="PF17210">
    <property type="entry name" value="SdrD_B"/>
    <property type="match status" value="6"/>
</dbReference>
<dbReference type="GO" id="GO:0005576">
    <property type="term" value="C:extracellular region"/>
    <property type="evidence" value="ECO:0007669"/>
    <property type="project" value="UniProtKB-SubCell"/>
</dbReference>
<dbReference type="PANTHER" id="PTHR23303:SF15">
    <property type="entry name" value="COLOSSIN-A"/>
    <property type="match status" value="1"/>
</dbReference>
<feature type="domain" description="SD-repeat containing protein B" evidence="7">
    <location>
        <begin position="571"/>
        <end position="684"/>
    </location>
</feature>
<evidence type="ECO:0000256" key="2">
    <source>
        <dbReference type="ARBA" id="ARBA00022525"/>
    </source>
</evidence>
<evidence type="ECO:0008006" key="11">
    <source>
        <dbReference type="Google" id="ProtNLM"/>
    </source>
</evidence>
<dbReference type="SUPFAM" id="SSF117074">
    <property type="entry name" value="Hypothetical protein PA1324"/>
    <property type="match status" value="6"/>
</dbReference>
<keyword evidence="5" id="KW-0812">Transmembrane</keyword>
<feature type="signal peptide" evidence="6">
    <location>
        <begin position="1"/>
        <end position="27"/>
    </location>
</feature>
<feature type="domain" description="SD-repeat containing protein B" evidence="7">
    <location>
        <begin position="990"/>
        <end position="1091"/>
    </location>
</feature>
<feature type="domain" description="SD-repeat containing protein B" evidence="7">
    <location>
        <begin position="856"/>
        <end position="984"/>
    </location>
</feature>
<name>A0A6S6TD04_9GAMM</name>
<dbReference type="EMBL" id="CACVAT010000277">
    <property type="protein sequence ID" value="CAA6817224.1"/>
    <property type="molecule type" value="Genomic_DNA"/>
</dbReference>
<accession>A0A6S6TD04</accession>
<evidence type="ECO:0000256" key="3">
    <source>
        <dbReference type="ARBA" id="ARBA00022729"/>
    </source>
</evidence>
<evidence type="ECO:0000256" key="4">
    <source>
        <dbReference type="SAM" id="MobiDB-lite"/>
    </source>
</evidence>
<feature type="domain" description="SD-repeat containing protein B" evidence="7">
    <location>
        <begin position="268"/>
        <end position="368"/>
    </location>
</feature>
<feature type="transmembrane region" description="Helical" evidence="5">
    <location>
        <begin position="1134"/>
        <end position="1152"/>
    </location>
</feature>
<evidence type="ECO:0000259" key="9">
    <source>
        <dbReference type="Pfam" id="PF20009"/>
    </source>
</evidence>
<dbReference type="InterPro" id="IPR026442">
    <property type="entry name" value="IPTL_CTERM"/>
</dbReference>
<keyword evidence="2" id="KW-0964">Secreted</keyword>
<dbReference type="InterPro" id="IPR033764">
    <property type="entry name" value="Sdr_B"/>
</dbReference>
<keyword evidence="3 6" id="KW-0732">Signal</keyword>
<evidence type="ECO:0000256" key="5">
    <source>
        <dbReference type="SAM" id="Phobius"/>
    </source>
</evidence>
<dbReference type="InterPro" id="IPR013783">
    <property type="entry name" value="Ig-like_fold"/>
</dbReference>
<feature type="domain" description="SD-repeat containing protein B" evidence="7">
    <location>
        <begin position="412"/>
        <end position="478"/>
    </location>
</feature>
<evidence type="ECO:0000313" key="10">
    <source>
        <dbReference type="EMBL" id="CAA6817224.1"/>
    </source>
</evidence>
<evidence type="ECO:0000259" key="8">
    <source>
        <dbReference type="Pfam" id="PF18203"/>
    </source>
</evidence>
<feature type="domain" description="IPTL-CTERM protein sorting" evidence="8">
    <location>
        <begin position="1129"/>
        <end position="1156"/>
    </location>
</feature>
<feature type="region of interest" description="Disordered" evidence="4">
    <location>
        <begin position="1068"/>
        <end position="1091"/>
    </location>
</feature>
<feature type="chain" id="PRO_5028100693" description="IPTL-CTERM sorting domain-containing protein" evidence="6">
    <location>
        <begin position="28"/>
        <end position="1158"/>
    </location>
</feature>
<evidence type="ECO:0000256" key="6">
    <source>
        <dbReference type="SAM" id="SignalP"/>
    </source>
</evidence>
<dbReference type="InterPro" id="IPR051417">
    <property type="entry name" value="SDr/BOS_complex"/>
</dbReference>
<keyword evidence="5" id="KW-0472">Membrane</keyword>
<dbReference type="Gene3D" id="2.60.40.10">
    <property type="entry name" value="Immunoglobulins"/>
    <property type="match status" value="6"/>
</dbReference>
<dbReference type="InterPro" id="IPR045474">
    <property type="entry name" value="GEVED"/>
</dbReference>
<sequence>MKITKFPLSVSVACVLAVLSHAQYVEASDLLTNCVQVTTTDGVDSDSSPDNKADFQAILDAVNATPPTNEDDESCVKVLIPYDYGDAPDDSASDAVEPDYPTLLGSAGARHQLGTDVYLGQCVDADLGDTAIDASSDDDTASAPLWGVCADPATDEDGVVFETLRVGVQGIKVTVTANKACQLNAWIDWEGDGSWTGATEHIFEDEQLVEGENELTLSVPTLAVPGDTYARFRCSTEGGDEITGEAEDGEVEDYKVAIEPAVDTIPLRVGDYIWVDEDKDGLQDVGEAGLPGAQVELLNADGSRARNLSGLLMPPQAISDDGLYRFTDLSEGEYILKVIPPDGYIPTTGGFDVDDNDSNEDSNCQVTEDGIRTLPFQLTENGEPGGGIDGDDSNGNMTVDCGFYQPEIQKHSIGNQVWVDGNDNGLKDVGEPSVSSTVQLELRDVDGNILNKTDSNNGFYLFSNLEAGDYTVCLTASNFGAGAVLEGYTASVGGDETNPNLDVDSNDNGSNDPAQGLCSGLIALGGDEPLNEAPTVNSSAGNDGVGTPDSHSNLTVDFAVVAPPEPVVPVSVGNLAWNDIDEDGIQGDSEVGLAGVQVMLLKPDGSVVMDLGGSEVVPQVTNGAGQYRFDNLSDGDYIVRAVPPAGYILTTGGADADIVVDDKDSNVTEKVHGPETEPFTLVAGGEPLVAVDGDDANGNMTVDLGFYQPKETALTLGDYVWVDADVDGFQDPEEKPLVGVTVSLTDTDGNAVTDIYGGSVTSQLTNSGGLYRFDDLPGGEYVVHMSAPANYYLTTGGLDVDDDDNNTDSNCIADDDGLIRTHAVTLSEGSEPADSIDGDDHNGNMTVDCGFYNTVSVGNYIWEDLNANGIQDADEAGLSGITVSLTGADGISPVYDVNGELVEPVVTNAAGGYEFGDLEPGEYSVVVTPADEEGYKLSVGGADPDSNASDSDSNCVVMDGVYQTPVFKLPTGDEAHNKTVDCGLYRPVGVGSRAWIDLDADGRQDPGEPGLPNSTVTLLNPDGTFAVDLKGNVVQPQLTGSNGEYFFGDLNNGDYVIKVTPPTGYLPTIDNGDPDNDDGTDSNGVRFTGDSVLSDPVSLTWGGEPADDGDGDASTNLTVDFGFTPIASTQIPTASGWALGLMSFLLSVVAFWRRRRDS</sequence>
<protein>
    <recommendedName>
        <fullName evidence="11">IPTL-CTERM sorting domain-containing protein</fullName>
    </recommendedName>
</protein>
<dbReference type="PANTHER" id="PTHR23303">
    <property type="entry name" value="CARBOXYPEPTIDASE REGULATORY REGION-CONTAINING"/>
    <property type="match status" value="1"/>
</dbReference>
<gene>
    <name evidence="10" type="ORF">HELGO_WM14467</name>
</gene>